<keyword evidence="2" id="KW-1185">Reference proteome</keyword>
<organism evidence="1 2">
    <name type="scientific">Rossellomorea oryzaecorticis</name>
    <dbReference type="NCBI Taxonomy" id="1396505"/>
    <lineage>
        <taxon>Bacteria</taxon>
        <taxon>Bacillati</taxon>
        <taxon>Bacillota</taxon>
        <taxon>Bacilli</taxon>
        <taxon>Bacillales</taxon>
        <taxon>Bacillaceae</taxon>
        <taxon>Rossellomorea</taxon>
    </lineage>
</organism>
<reference evidence="1 2" key="1">
    <citation type="submission" date="2024-04" db="EMBL/GenBank/DDBJ databases">
        <title>Bacillus oryzaecorticis sp. nov., a moderately halophilic bacterium isolated from rice husks.</title>
        <authorList>
            <person name="Zhu H.-S."/>
        </authorList>
    </citation>
    <scope>NUCLEOTIDE SEQUENCE [LARGE SCALE GENOMIC DNA]</scope>
    <source>
        <strain evidence="1 2">ZC255</strain>
    </source>
</reference>
<dbReference type="RefSeq" id="WP_341986336.1">
    <property type="nucleotide sequence ID" value="NZ_JBBYAF010000098.1"/>
</dbReference>
<dbReference type="EMBL" id="JBBYAF010000098">
    <property type="protein sequence ID" value="MEL3974777.1"/>
    <property type="molecule type" value="Genomic_DNA"/>
</dbReference>
<comment type="caution">
    <text evidence="1">The sequence shown here is derived from an EMBL/GenBank/DDBJ whole genome shotgun (WGS) entry which is preliminary data.</text>
</comment>
<evidence type="ECO:0000313" key="2">
    <source>
        <dbReference type="Proteomes" id="UP001389717"/>
    </source>
</evidence>
<dbReference type="Proteomes" id="UP001389717">
    <property type="component" value="Unassembled WGS sequence"/>
</dbReference>
<gene>
    <name evidence="1" type="ORF">AAEO50_21180</name>
</gene>
<protein>
    <submittedName>
        <fullName evidence="1">Uncharacterized protein</fullName>
    </submittedName>
</protein>
<evidence type="ECO:0000313" key="1">
    <source>
        <dbReference type="EMBL" id="MEL3974777.1"/>
    </source>
</evidence>
<accession>A0ABU9KFG8</accession>
<sequence length="70" mass="8041">MDKNRLLKECNQARSGNFFSLEIPVNSNADGENIEQMARELEKEGKIKIRECMHNDTLVYVHGIVKYASN</sequence>
<proteinExistence type="predicted"/>
<name>A0ABU9KFG8_9BACI</name>